<name>A0ABY4ATX2_9BURK</name>
<dbReference type="Gene3D" id="3.30.460.10">
    <property type="entry name" value="Beta Polymerase, domain 2"/>
    <property type="match status" value="1"/>
</dbReference>
<dbReference type="Proteomes" id="UP000831607">
    <property type="component" value="Chromosome"/>
</dbReference>
<dbReference type="SUPFAM" id="SSF81301">
    <property type="entry name" value="Nucleotidyltransferase"/>
    <property type="match status" value="1"/>
</dbReference>
<sequence>MYGLLANDLEKMREVFERYPQVNRVILYGSRAKGNFKPGSDIDMTLEAKMDSQTYGQLLTDLDDLLLPYQIDLSLYHQLQNPELISHINRVGKVLYERHS</sequence>
<dbReference type="EMBL" id="CP063982">
    <property type="protein sequence ID" value="UOD51499.1"/>
    <property type="molecule type" value="Genomic_DNA"/>
</dbReference>
<organism evidence="2 3">
    <name type="scientific">Orrella daihaiensis</name>
    <dbReference type="NCBI Taxonomy" id="2782176"/>
    <lineage>
        <taxon>Bacteria</taxon>
        <taxon>Pseudomonadati</taxon>
        <taxon>Pseudomonadota</taxon>
        <taxon>Betaproteobacteria</taxon>
        <taxon>Burkholderiales</taxon>
        <taxon>Alcaligenaceae</taxon>
        <taxon>Orrella</taxon>
    </lineage>
</organism>
<evidence type="ECO:0000259" key="1">
    <source>
        <dbReference type="Pfam" id="PF18765"/>
    </source>
</evidence>
<dbReference type="InterPro" id="IPR043519">
    <property type="entry name" value="NT_sf"/>
</dbReference>
<dbReference type="PANTHER" id="PTHR43852:SF2">
    <property type="entry name" value="PROTEIN ADENYLYLTRANSFERASE MNTA"/>
    <property type="match status" value="1"/>
</dbReference>
<dbReference type="InterPro" id="IPR052930">
    <property type="entry name" value="TA_antitoxin_MntA"/>
</dbReference>
<dbReference type="CDD" id="cd05403">
    <property type="entry name" value="NT_KNTase_like"/>
    <property type="match status" value="1"/>
</dbReference>
<accession>A0ABY4ATX2</accession>
<proteinExistence type="predicted"/>
<evidence type="ECO:0000313" key="2">
    <source>
        <dbReference type="EMBL" id="UOD51499.1"/>
    </source>
</evidence>
<dbReference type="PANTHER" id="PTHR43852">
    <property type="entry name" value="NUCLEOTIDYLTRANSFERASE"/>
    <property type="match status" value="1"/>
</dbReference>
<protein>
    <submittedName>
        <fullName evidence="2">Nucleotidyltransferase domain-containing protein</fullName>
    </submittedName>
</protein>
<keyword evidence="3" id="KW-1185">Reference proteome</keyword>
<evidence type="ECO:0000313" key="3">
    <source>
        <dbReference type="Proteomes" id="UP000831607"/>
    </source>
</evidence>
<dbReference type="Pfam" id="PF18765">
    <property type="entry name" value="Polbeta"/>
    <property type="match status" value="1"/>
</dbReference>
<feature type="domain" description="Polymerase beta nucleotidyltransferase" evidence="1">
    <location>
        <begin position="10"/>
        <end position="99"/>
    </location>
</feature>
<dbReference type="InterPro" id="IPR041633">
    <property type="entry name" value="Polbeta"/>
</dbReference>
<gene>
    <name evidence="2" type="ORF">DHf2319_00450</name>
</gene>
<reference evidence="2 3" key="1">
    <citation type="submission" date="2020-11" db="EMBL/GenBank/DDBJ databases">
        <title>Algicoccus daihaiensis sp.nov., isolated from Daihai Lake in Inner Mongolia.</title>
        <authorList>
            <person name="Kai J."/>
        </authorList>
    </citation>
    <scope>NUCLEOTIDE SEQUENCE [LARGE SCALE GENOMIC DNA]</scope>
    <source>
        <strain evidence="3">f23</strain>
    </source>
</reference>